<dbReference type="RefSeq" id="XP_031081506.1">
    <property type="nucleotide sequence ID" value="XM_031231473.1"/>
</dbReference>
<gene>
    <name evidence="1" type="ORF">FPRO_10502</name>
</gene>
<sequence length="225" mass="25799">MSSSGSSRSTTSRNLHLLQFTGPRGGCDQHWAFFVPSVDGSPEGKIVHIRVNKDTRQRVVSCTVHLESFTPTRTRSRFRAFVVPGAVVLASRLKRAGDEVHAAFFSGNSRSHPGDPPSYHMVTNNCQHFCYLVLKNLNWNLPDQVPGHAIDYVESESTPLLAVRQILDTLRRQQDPFPRPIFEADGRWWRYNPMRQQREYWDERNRAWFAPVATPRASYTRMSIS</sequence>
<dbReference type="Proteomes" id="UP000183971">
    <property type="component" value="Unassembled WGS sequence"/>
</dbReference>
<keyword evidence="2" id="KW-1185">Reference proteome</keyword>
<dbReference type="AlphaFoldDB" id="A0A1L7VK29"/>
<evidence type="ECO:0000313" key="2">
    <source>
        <dbReference type="Proteomes" id="UP000183971"/>
    </source>
</evidence>
<proteinExistence type="predicted"/>
<accession>A0A1L7VK29</accession>
<dbReference type="EMBL" id="FJOF01000005">
    <property type="protein sequence ID" value="CZR40913.1"/>
    <property type="molecule type" value="Genomic_DNA"/>
</dbReference>
<name>A0A1L7VK29_FUSPR</name>
<evidence type="ECO:0008006" key="3">
    <source>
        <dbReference type="Google" id="ProtNLM"/>
    </source>
</evidence>
<organism evidence="1 2">
    <name type="scientific">Fusarium proliferatum (strain ET1)</name>
    <name type="common">Orchid endophyte fungus</name>
    <dbReference type="NCBI Taxonomy" id="1227346"/>
    <lineage>
        <taxon>Eukaryota</taxon>
        <taxon>Fungi</taxon>
        <taxon>Dikarya</taxon>
        <taxon>Ascomycota</taxon>
        <taxon>Pezizomycotina</taxon>
        <taxon>Sordariomycetes</taxon>
        <taxon>Hypocreomycetidae</taxon>
        <taxon>Hypocreales</taxon>
        <taxon>Nectriaceae</taxon>
        <taxon>Fusarium</taxon>
        <taxon>Fusarium fujikuroi species complex</taxon>
    </lineage>
</organism>
<reference evidence="2" key="1">
    <citation type="journal article" date="2016" name="Genome Biol. Evol.">
        <title>Comparative 'omics' of the Fusarium fujikuroi species complex highlights differences in genetic potential and metabolite synthesis.</title>
        <authorList>
            <person name="Niehaus E.-M."/>
            <person name="Muensterkoetter M."/>
            <person name="Proctor R.H."/>
            <person name="Brown D.W."/>
            <person name="Sharon A."/>
            <person name="Idan Y."/>
            <person name="Oren-Young L."/>
            <person name="Sieber C.M."/>
            <person name="Novak O."/>
            <person name="Pencik A."/>
            <person name="Tarkowska D."/>
            <person name="Hromadova K."/>
            <person name="Freeman S."/>
            <person name="Maymon M."/>
            <person name="Elazar M."/>
            <person name="Youssef S.A."/>
            <person name="El-Shabrawy E.S.M."/>
            <person name="Shalaby A.B.A."/>
            <person name="Houterman P."/>
            <person name="Brock N.L."/>
            <person name="Burkhardt I."/>
            <person name="Tsavkelova E.A."/>
            <person name="Dickschat J.S."/>
            <person name="Galuszka P."/>
            <person name="Gueldener U."/>
            <person name="Tudzynski B."/>
        </authorList>
    </citation>
    <scope>NUCLEOTIDE SEQUENCE [LARGE SCALE GENOMIC DNA]</scope>
    <source>
        <strain evidence="2">ET1</strain>
    </source>
</reference>
<evidence type="ECO:0000313" key="1">
    <source>
        <dbReference type="EMBL" id="CZR40913.1"/>
    </source>
</evidence>
<protein>
    <recommendedName>
        <fullName evidence="3">PPPDE domain-containing protein</fullName>
    </recommendedName>
</protein>
<comment type="caution">
    <text evidence="1">The sequence shown here is derived from an EMBL/GenBank/DDBJ whole genome shotgun (WGS) entry which is preliminary data.</text>
</comment>
<dbReference type="VEuPathDB" id="FungiDB:FPRO_10502"/>
<dbReference type="GeneID" id="42055373"/>